<accession>A0A371ITD2</accession>
<dbReference type="EMBL" id="NOJZ02000008">
    <property type="protein sequence ID" value="RDY23731.1"/>
    <property type="molecule type" value="Genomic_DNA"/>
</dbReference>
<proteinExistence type="predicted"/>
<keyword evidence="2" id="KW-1185">Reference proteome</keyword>
<dbReference type="InterPro" id="IPR009702">
    <property type="entry name" value="DUF1284"/>
</dbReference>
<dbReference type="OrthoDB" id="121064at2"/>
<name>A0A371ITD2_9FIRM</name>
<gene>
    <name evidence="1" type="ORF">CHF27_006285</name>
</gene>
<comment type="caution">
    <text evidence="1">The sequence shown here is derived from an EMBL/GenBank/DDBJ whole genome shotgun (WGS) entry which is preliminary data.</text>
</comment>
<dbReference type="AlphaFoldDB" id="A0A371ITD2"/>
<organism evidence="1 2">
    <name type="scientific">Romboutsia maritimum</name>
    <dbReference type="NCBI Taxonomy" id="2020948"/>
    <lineage>
        <taxon>Bacteria</taxon>
        <taxon>Bacillati</taxon>
        <taxon>Bacillota</taxon>
        <taxon>Clostridia</taxon>
        <taxon>Peptostreptococcales</taxon>
        <taxon>Peptostreptococcaceae</taxon>
        <taxon>Romboutsia</taxon>
    </lineage>
</organism>
<sequence length="112" mass="13086">MKKVIIEIGAYNKIFNDKKINDNTKVKVIFSLDSICEKCPNNENKNKCVTEEKVKELDLKVSNYFNIKEEIYCYNELEDMVFNTITEGIFGNICKNCSWYQSADCKSFIVEK</sequence>
<reference evidence="1 2" key="1">
    <citation type="journal article" date="2017" name="Genome Announc.">
        <title>Draft Genome Sequence of Romboutsia maritimum sp. nov. Strain CCRI-22766(T), Isolated from Coastal Estuarine Mud.</title>
        <authorList>
            <person name="Maheux A.F."/>
            <person name="Boudreau D.K."/>
            <person name="Berube E."/>
            <person name="Boissinot M."/>
            <person name="Raymond F."/>
            <person name="Brodeur S."/>
            <person name="Corbeil J."/>
            <person name="Brightwell G."/>
            <person name="Broda D."/>
            <person name="Omar R.F."/>
            <person name="Bergeron M.G."/>
        </authorList>
    </citation>
    <scope>NUCLEOTIDE SEQUENCE [LARGE SCALE GENOMIC DNA]</scope>
    <source>
        <strain evidence="1 2">CCRI-22766</strain>
    </source>
</reference>
<dbReference type="Proteomes" id="UP000243494">
    <property type="component" value="Unassembled WGS sequence"/>
</dbReference>
<evidence type="ECO:0000313" key="1">
    <source>
        <dbReference type="EMBL" id="RDY23731.1"/>
    </source>
</evidence>
<dbReference type="Pfam" id="PF06935">
    <property type="entry name" value="DUF1284"/>
    <property type="match status" value="1"/>
</dbReference>
<evidence type="ECO:0000313" key="2">
    <source>
        <dbReference type="Proteomes" id="UP000243494"/>
    </source>
</evidence>
<protein>
    <submittedName>
        <fullName evidence="1">DUF1284 domain-containing protein</fullName>
    </submittedName>
</protein>